<dbReference type="SUPFAM" id="SSF111369">
    <property type="entry name" value="HlyD-like secretion proteins"/>
    <property type="match status" value="1"/>
</dbReference>
<gene>
    <name evidence="8" type="ORF">LVJ94_08700</name>
</gene>
<dbReference type="InterPro" id="IPR045800">
    <property type="entry name" value="HMBD"/>
</dbReference>
<dbReference type="InterPro" id="IPR006143">
    <property type="entry name" value="RND_pump_MFP"/>
</dbReference>
<evidence type="ECO:0000313" key="9">
    <source>
        <dbReference type="Proteomes" id="UP001374803"/>
    </source>
</evidence>
<evidence type="ECO:0000259" key="7">
    <source>
        <dbReference type="Pfam" id="PF25975"/>
    </source>
</evidence>
<dbReference type="PANTHER" id="PTHR30097">
    <property type="entry name" value="CATION EFFLUX SYSTEM PROTEIN CUSB"/>
    <property type="match status" value="1"/>
</dbReference>
<dbReference type="Pfam" id="PF25975">
    <property type="entry name" value="CzcB_C"/>
    <property type="match status" value="1"/>
</dbReference>
<protein>
    <submittedName>
        <fullName evidence="8">Efflux RND transporter periplasmic adaptor subunit</fullName>
    </submittedName>
</protein>
<proteinExistence type="inferred from homology"/>
<dbReference type="InterPro" id="IPR058792">
    <property type="entry name" value="Beta-barrel_RND_2"/>
</dbReference>
<dbReference type="NCBIfam" id="TIGR01730">
    <property type="entry name" value="RND_mfp"/>
    <property type="match status" value="1"/>
</dbReference>
<dbReference type="InterPro" id="IPR051909">
    <property type="entry name" value="MFP_Cation_Efflux"/>
</dbReference>
<dbReference type="PANTHER" id="PTHR30097:SF15">
    <property type="entry name" value="CATION EFFLUX SYSTEM PROTEIN CUSB"/>
    <property type="match status" value="1"/>
</dbReference>
<evidence type="ECO:0000313" key="8">
    <source>
        <dbReference type="EMBL" id="WXB07315.1"/>
    </source>
</evidence>
<evidence type="ECO:0000259" key="5">
    <source>
        <dbReference type="Pfam" id="PF25919"/>
    </source>
</evidence>
<evidence type="ECO:0000259" key="6">
    <source>
        <dbReference type="Pfam" id="PF25954"/>
    </source>
</evidence>
<dbReference type="Gene3D" id="6.10.140.730">
    <property type="match status" value="1"/>
</dbReference>
<dbReference type="Proteomes" id="UP001374803">
    <property type="component" value="Chromosome"/>
</dbReference>
<dbReference type="EMBL" id="CP089983">
    <property type="protein sequence ID" value="WXB07315.1"/>
    <property type="molecule type" value="Genomic_DNA"/>
</dbReference>
<keyword evidence="2" id="KW-0813">Transport</keyword>
<feature type="domain" description="CusB-like three alpha-helical bundle" evidence="4">
    <location>
        <begin position="162"/>
        <end position="209"/>
    </location>
</feature>
<feature type="domain" description="Heavy metal binding" evidence="3">
    <location>
        <begin position="50"/>
        <end position="77"/>
    </location>
</feature>
<keyword evidence="9" id="KW-1185">Reference proteome</keyword>
<dbReference type="Pfam" id="PF25869">
    <property type="entry name" value="3HB_CusB"/>
    <property type="match status" value="1"/>
</dbReference>
<feature type="domain" description="CusB-like beta-barrel" evidence="6">
    <location>
        <begin position="248"/>
        <end position="324"/>
    </location>
</feature>
<dbReference type="Pfam" id="PF25954">
    <property type="entry name" value="Beta-barrel_RND_2"/>
    <property type="match status" value="1"/>
</dbReference>
<reference evidence="8" key="1">
    <citation type="submission" date="2021-12" db="EMBL/GenBank/DDBJ databases">
        <title>Discovery of the Pendulisporaceae a myxobacterial family with distinct sporulation behavior and unique specialized metabolism.</title>
        <authorList>
            <person name="Garcia R."/>
            <person name="Popoff A."/>
            <person name="Bader C.D."/>
            <person name="Loehr J."/>
            <person name="Walesch S."/>
            <person name="Walt C."/>
            <person name="Boldt J."/>
            <person name="Bunk B."/>
            <person name="Haeckl F.J.F.P.J."/>
            <person name="Gunesch A.P."/>
            <person name="Birkelbach J."/>
            <person name="Nuebel U."/>
            <person name="Pietschmann T."/>
            <person name="Bach T."/>
            <person name="Mueller R."/>
        </authorList>
    </citation>
    <scope>NUCLEOTIDE SEQUENCE</scope>
    <source>
        <strain evidence="8">MSr11367</strain>
    </source>
</reference>
<dbReference type="RefSeq" id="WP_394836973.1">
    <property type="nucleotide sequence ID" value="NZ_CP089929.1"/>
</dbReference>
<sequence length="407" mass="44215">MSRRRIASIVFVAVLAFLGAVFHRPLVAWFSGAGPEHAAEPEASAADIDHYTCSMHPSVHQHGPGKCPICGMDLIPVLKGEPQQGLVTIDDARRQLIGVRTEPVVSGPMRDAFRAVGRVTYDEASLADVNLKVRGWITQLQVNQTGQRVAAGQTLFTMYSPELYNAQQDFLLAVQASQAESLRVAARQRLRLLGMTDAQIDTVAKKGTPMESVTVPSPAGGFVIEKNVVEGASVDPGMRLFRIAALDKVWIEADVYEADLPHVRVGQSAKVTLDYLPGRSYDAKVGYVYPYLESKSRTGRVRVVLTNRGLELRPGMYASVSLAADVGSKVQIPSAAVVYTGPRRLVFVDEGQGRFRPQEIHVGTEADGMYEVLDGLKPGDVVATSGVFLIAAEARIRTAAKYWENTP</sequence>
<dbReference type="InterPro" id="IPR058790">
    <property type="entry name" value="BSH_CusB"/>
</dbReference>
<dbReference type="Gene3D" id="2.40.30.170">
    <property type="match status" value="1"/>
</dbReference>
<evidence type="ECO:0000256" key="2">
    <source>
        <dbReference type="ARBA" id="ARBA00022448"/>
    </source>
</evidence>
<evidence type="ECO:0000259" key="4">
    <source>
        <dbReference type="Pfam" id="PF25869"/>
    </source>
</evidence>
<feature type="domain" description="CusB-like barrel-sandwich hybrid" evidence="5">
    <location>
        <begin position="129"/>
        <end position="244"/>
    </location>
</feature>
<feature type="domain" description="CzcB-like C-terminal circularly permuted SH3-like" evidence="7">
    <location>
        <begin position="330"/>
        <end position="390"/>
    </location>
</feature>
<dbReference type="Gene3D" id="2.40.50.100">
    <property type="match status" value="1"/>
</dbReference>
<dbReference type="Gene3D" id="2.40.420.20">
    <property type="match status" value="1"/>
</dbReference>
<dbReference type="InterPro" id="IPR058649">
    <property type="entry name" value="CzcB_C"/>
</dbReference>
<evidence type="ECO:0000256" key="1">
    <source>
        <dbReference type="ARBA" id="ARBA00009477"/>
    </source>
</evidence>
<name>A0ABZ2LAD5_9BACT</name>
<evidence type="ECO:0000259" key="3">
    <source>
        <dbReference type="Pfam" id="PF19335"/>
    </source>
</evidence>
<comment type="similarity">
    <text evidence="1">Belongs to the membrane fusion protein (MFP) (TC 8.A.1) family.</text>
</comment>
<organism evidence="8 9">
    <name type="scientific">Pendulispora rubella</name>
    <dbReference type="NCBI Taxonomy" id="2741070"/>
    <lineage>
        <taxon>Bacteria</taxon>
        <taxon>Pseudomonadati</taxon>
        <taxon>Myxococcota</taxon>
        <taxon>Myxococcia</taxon>
        <taxon>Myxococcales</taxon>
        <taxon>Sorangiineae</taxon>
        <taxon>Pendulisporaceae</taxon>
        <taxon>Pendulispora</taxon>
    </lineage>
</organism>
<accession>A0ABZ2LAD5</accession>
<dbReference type="Pfam" id="PF19335">
    <property type="entry name" value="HMBD"/>
    <property type="match status" value="1"/>
</dbReference>
<dbReference type="InterPro" id="IPR058791">
    <property type="entry name" value="3HB_CusB"/>
</dbReference>
<dbReference type="Pfam" id="PF25919">
    <property type="entry name" value="BSH_CusB"/>
    <property type="match status" value="1"/>
</dbReference>